<dbReference type="EMBL" id="NKXS01000211">
    <property type="protein sequence ID" value="PIN25607.1"/>
    <property type="molecule type" value="Genomic_DNA"/>
</dbReference>
<keyword evidence="1" id="KW-0472">Membrane</keyword>
<proteinExistence type="predicted"/>
<dbReference type="OrthoDB" id="1849062at2759"/>
<keyword evidence="1" id="KW-1133">Transmembrane helix</keyword>
<organism evidence="2 3">
    <name type="scientific">Handroanthus impetiginosus</name>
    <dbReference type="NCBI Taxonomy" id="429701"/>
    <lineage>
        <taxon>Eukaryota</taxon>
        <taxon>Viridiplantae</taxon>
        <taxon>Streptophyta</taxon>
        <taxon>Embryophyta</taxon>
        <taxon>Tracheophyta</taxon>
        <taxon>Spermatophyta</taxon>
        <taxon>Magnoliopsida</taxon>
        <taxon>eudicotyledons</taxon>
        <taxon>Gunneridae</taxon>
        <taxon>Pentapetalae</taxon>
        <taxon>asterids</taxon>
        <taxon>lamiids</taxon>
        <taxon>Lamiales</taxon>
        <taxon>Bignoniaceae</taxon>
        <taxon>Crescentiina</taxon>
        <taxon>Tabebuia alliance</taxon>
        <taxon>Handroanthus</taxon>
    </lineage>
</organism>
<dbReference type="PANTHER" id="PTHR31170:SF25">
    <property type="entry name" value="BNAA09G04570D PROTEIN"/>
    <property type="match status" value="1"/>
</dbReference>
<dbReference type="Pfam" id="PF03140">
    <property type="entry name" value="DUF247"/>
    <property type="match status" value="1"/>
</dbReference>
<comment type="caution">
    <text evidence="2">The sequence shown here is derived from an EMBL/GenBank/DDBJ whole genome shotgun (WGS) entry which is preliminary data.</text>
</comment>
<reference evidence="3" key="1">
    <citation type="journal article" date="2018" name="Gigascience">
        <title>Genome assembly of the Pink Ipe (Handroanthus impetiginosus, Bignoniaceae), a highly valued, ecologically keystone Neotropical timber forest tree.</title>
        <authorList>
            <person name="Silva-Junior O.B."/>
            <person name="Grattapaglia D."/>
            <person name="Novaes E."/>
            <person name="Collevatti R.G."/>
        </authorList>
    </citation>
    <scope>NUCLEOTIDE SEQUENCE [LARGE SCALE GENOMIC DNA]</scope>
    <source>
        <strain evidence="3">cv. UFG-1</strain>
    </source>
</reference>
<dbReference type="STRING" id="429701.A0A2G9I762"/>
<evidence type="ECO:0000256" key="1">
    <source>
        <dbReference type="SAM" id="Phobius"/>
    </source>
</evidence>
<evidence type="ECO:0000313" key="2">
    <source>
        <dbReference type="EMBL" id="PIN25607.1"/>
    </source>
</evidence>
<protein>
    <submittedName>
        <fullName evidence="2">Uncharacterized protein</fullName>
    </submittedName>
</protein>
<keyword evidence="1" id="KW-0812">Transmembrane</keyword>
<dbReference type="AlphaFoldDB" id="A0A2G9I762"/>
<name>A0A2G9I762_9LAMI</name>
<dbReference type="Proteomes" id="UP000231279">
    <property type="component" value="Unassembled WGS sequence"/>
</dbReference>
<dbReference type="PANTHER" id="PTHR31170">
    <property type="entry name" value="BNAC04G53230D PROTEIN"/>
    <property type="match status" value="1"/>
</dbReference>
<accession>A0A2G9I762</accession>
<sequence>MANFDNRLSGSSPIPQISPFHEIQIAENLTSNGGQITSDHRCTSRRVIQKVPELLLNEEKNRQDYIPKAVSIGPYHHGKPDLRLAESFKPKALEMVVSGCKEKEELYYQQIKKDIIRIRKSYEEHTTDMYSDSELARMMLLDACFIITHMETSIPPVGNSEQVSKLKENYSSMIHHLGRLTMSIVLRDMFLLENQIPFCILKLLINLRYNKDESQELLNRYLHISLFGELPQKRSSLPVNEEDALHLLEAFHWVIIFDPLPNPRTIDQSDARREAEKYYIHSFRSVADLKAKGIKLKASLGQSLKDVKFKSNLIYGELQLPTWFVSIYAKVFFLNMIAYELSPGSPSNAEVTSCVSFMKSLIETLEDVKELREKKILLNTLGSDEAVLNVYREINTYEADNPLIFQDVKGKIQAHCNSKAKTWMAELIHTYFRSPWTVIALLAASFLLCLTALQCYYGAVQTHYAMHPKRDN</sequence>
<feature type="transmembrane region" description="Helical" evidence="1">
    <location>
        <begin position="436"/>
        <end position="460"/>
    </location>
</feature>
<dbReference type="InterPro" id="IPR004158">
    <property type="entry name" value="DUF247_pln"/>
</dbReference>
<gene>
    <name evidence="2" type="ORF">CDL12_01657</name>
</gene>
<evidence type="ECO:0000313" key="3">
    <source>
        <dbReference type="Proteomes" id="UP000231279"/>
    </source>
</evidence>
<keyword evidence="3" id="KW-1185">Reference proteome</keyword>